<evidence type="ECO:0000313" key="3">
    <source>
        <dbReference type="Proteomes" id="UP000054717"/>
    </source>
</evidence>
<dbReference type="SUPFAM" id="SSF55729">
    <property type="entry name" value="Acyl-CoA N-acyltransferases (Nat)"/>
    <property type="match status" value="1"/>
</dbReference>
<dbReference type="InterPro" id="IPR016181">
    <property type="entry name" value="Acyl_CoA_acyltransferase"/>
</dbReference>
<dbReference type="PANTHER" id="PTHR43415:SF3">
    <property type="entry name" value="GNAT-FAMILY ACETYLTRANSFERASE"/>
    <property type="match status" value="1"/>
</dbReference>
<dbReference type="AlphaFoldDB" id="A0A158IY57"/>
<proteinExistence type="predicted"/>
<dbReference type="PANTHER" id="PTHR43415">
    <property type="entry name" value="SPERMIDINE N(1)-ACETYLTRANSFERASE"/>
    <property type="match status" value="1"/>
</dbReference>
<dbReference type="Pfam" id="PF13302">
    <property type="entry name" value="Acetyltransf_3"/>
    <property type="match status" value="1"/>
</dbReference>
<dbReference type="InterPro" id="IPR000182">
    <property type="entry name" value="GNAT_dom"/>
</dbReference>
<feature type="domain" description="N-acetyltransferase" evidence="1">
    <location>
        <begin position="13"/>
        <end position="166"/>
    </location>
</feature>
<comment type="caution">
    <text evidence="2">The sequence shown here is derived from an EMBL/GenBank/DDBJ whole genome shotgun (WGS) entry which is preliminary data.</text>
</comment>
<dbReference type="STRING" id="326475.AWB66_03552"/>
<evidence type="ECO:0000313" key="2">
    <source>
        <dbReference type="EMBL" id="SAL61526.1"/>
    </source>
</evidence>
<dbReference type="Proteomes" id="UP000054717">
    <property type="component" value="Unassembled WGS sequence"/>
</dbReference>
<dbReference type="RefSeq" id="WP_087631489.1">
    <property type="nucleotide sequence ID" value="NZ_FCNZ02000013.1"/>
</dbReference>
<name>A0A158IY57_9BURK</name>
<gene>
    <name evidence="2" type="ORF">AWB66_03552</name>
</gene>
<evidence type="ECO:0000259" key="1">
    <source>
        <dbReference type="PROSITE" id="PS51186"/>
    </source>
</evidence>
<keyword evidence="3" id="KW-1185">Reference proteome</keyword>
<dbReference type="Gene3D" id="3.40.630.30">
    <property type="match status" value="1"/>
</dbReference>
<reference evidence="2" key="1">
    <citation type="submission" date="2016-01" db="EMBL/GenBank/DDBJ databases">
        <authorList>
            <person name="Peeters Charlotte."/>
        </authorList>
    </citation>
    <scope>NUCLEOTIDE SEQUENCE</scope>
    <source>
        <strain evidence="2">LMG 22936</strain>
    </source>
</reference>
<protein>
    <submittedName>
        <fullName evidence="2">GCN5-related N-acetyltransferase</fullName>
    </submittedName>
</protein>
<dbReference type="CDD" id="cd04301">
    <property type="entry name" value="NAT_SF"/>
    <property type="match status" value="1"/>
</dbReference>
<dbReference type="GO" id="GO:0016747">
    <property type="term" value="F:acyltransferase activity, transferring groups other than amino-acyl groups"/>
    <property type="evidence" value="ECO:0007669"/>
    <property type="project" value="InterPro"/>
</dbReference>
<accession>A0A158IY57</accession>
<organism evidence="2 3">
    <name type="scientific">Caballeronia telluris</name>
    <dbReference type="NCBI Taxonomy" id="326475"/>
    <lineage>
        <taxon>Bacteria</taxon>
        <taxon>Pseudomonadati</taxon>
        <taxon>Pseudomonadota</taxon>
        <taxon>Betaproteobacteria</taxon>
        <taxon>Burkholderiales</taxon>
        <taxon>Burkholderiaceae</taxon>
        <taxon>Caballeronia</taxon>
    </lineage>
</organism>
<sequence length="169" mass="19271">MKLAHAPYSFGAVRLRLLADDDLRETLVWRNRDGVRQQFKSSAPLEWDAHHQWFVRYSEKADDLAFIVERVDSGAKVGQVAIYAIDDDKRAAEIGRFVVASEFQGQGLMREAIDALMRFAATQLALRSVYLDVIETNARARRLYESLGFAVARSTDGLIRMERSIDDYL</sequence>
<dbReference type="EMBL" id="FCNZ02000013">
    <property type="protein sequence ID" value="SAL61526.1"/>
    <property type="molecule type" value="Genomic_DNA"/>
</dbReference>
<dbReference type="PROSITE" id="PS51186">
    <property type="entry name" value="GNAT"/>
    <property type="match status" value="1"/>
</dbReference>